<evidence type="ECO:0000313" key="1">
    <source>
        <dbReference type="EMBL" id="MEY8539098.1"/>
    </source>
</evidence>
<reference evidence="1 2" key="1">
    <citation type="submission" date="2024-03" db="EMBL/GenBank/DDBJ databases">
        <title>Mouse gut bacterial collection (mGBC) of GemPharmatech.</title>
        <authorList>
            <person name="He Y."/>
            <person name="Dong L."/>
            <person name="Wu D."/>
            <person name="Gao X."/>
            <person name="Lin Z."/>
        </authorList>
    </citation>
    <scope>NUCLEOTIDE SEQUENCE [LARGE SCALE GENOMIC DNA]</scope>
    <source>
        <strain evidence="1 2">20-218</strain>
    </source>
</reference>
<protein>
    <recommendedName>
        <fullName evidence="3">Phage protein</fullName>
    </recommendedName>
</protein>
<dbReference type="Proteomes" id="UP001565242">
    <property type="component" value="Unassembled WGS sequence"/>
</dbReference>
<dbReference type="RefSeq" id="WP_369919074.1">
    <property type="nucleotide sequence ID" value="NZ_JBCLSQ010000068.1"/>
</dbReference>
<keyword evidence="2" id="KW-1185">Reference proteome</keyword>
<comment type="caution">
    <text evidence="1">The sequence shown here is derived from an EMBL/GenBank/DDBJ whole genome shotgun (WGS) entry which is preliminary data.</text>
</comment>
<accession>A0ABV4DDS3</accession>
<proteinExistence type="predicted"/>
<gene>
    <name evidence="1" type="ORF">AALM99_11825</name>
</gene>
<organism evidence="1 2">
    <name type="scientific">Lactococcus muris</name>
    <dbReference type="NCBI Taxonomy" id="2941330"/>
    <lineage>
        <taxon>Bacteria</taxon>
        <taxon>Bacillati</taxon>
        <taxon>Bacillota</taxon>
        <taxon>Bacilli</taxon>
        <taxon>Lactobacillales</taxon>
        <taxon>Streptococcaceae</taxon>
        <taxon>Lactococcus</taxon>
    </lineage>
</organism>
<dbReference type="EMBL" id="JBCLSQ010000068">
    <property type="protein sequence ID" value="MEY8539098.1"/>
    <property type="molecule type" value="Genomic_DNA"/>
</dbReference>
<sequence>MKLKEFLETHNTEDSKHWNIEISAENYNFKWHGDYSYEALNPELLDTVINNWGIEPQKQLIFVVL</sequence>
<evidence type="ECO:0008006" key="3">
    <source>
        <dbReference type="Google" id="ProtNLM"/>
    </source>
</evidence>
<name>A0ABV4DDS3_9LACT</name>
<evidence type="ECO:0000313" key="2">
    <source>
        <dbReference type="Proteomes" id="UP001565242"/>
    </source>
</evidence>